<evidence type="ECO:0000313" key="2">
    <source>
        <dbReference type="Proteomes" id="UP001221757"/>
    </source>
</evidence>
<accession>A0AAD7DJM9</accession>
<evidence type="ECO:0000313" key="1">
    <source>
        <dbReference type="EMBL" id="KAJ7692422.1"/>
    </source>
</evidence>
<protein>
    <submittedName>
        <fullName evidence="1">Uncharacterized protein</fullName>
    </submittedName>
</protein>
<dbReference type="EMBL" id="JARKIE010000052">
    <property type="protein sequence ID" value="KAJ7692422.1"/>
    <property type="molecule type" value="Genomic_DNA"/>
</dbReference>
<dbReference type="AlphaFoldDB" id="A0AAD7DJM9"/>
<gene>
    <name evidence="1" type="ORF">B0H17DRAFT_1200484</name>
</gene>
<comment type="caution">
    <text evidence="1">The sequence shown here is derived from an EMBL/GenBank/DDBJ whole genome shotgun (WGS) entry which is preliminary data.</text>
</comment>
<keyword evidence="2" id="KW-1185">Reference proteome</keyword>
<dbReference type="Proteomes" id="UP001221757">
    <property type="component" value="Unassembled WGS sequence"/>
</dbReference>
<reference evidence="1" key="1">
    <citation type="submission" date="2023-03" db="EMBL/GenBank/DDBJ databases">
        <title>Massive genome expansion in bonnet fungi (Mycena s.s.) driven by repeated elements and novel gene families across ecological guilds.</title>
        <authorList>
            <consortium name="Lawrence Berkeley National Laboratory"/>
            <person name="Harder C.B."/>
            <person name="Miyauchi S."/>
            <person name="Viragh M."/>
            <person name="Kuo A."/>
            <person name="Thoen E."/>
            <person name="Andreopoulos B."/>
            <person name="Lu D."/>
            <person name="Skrede I."/>
            <person name="Drula E."/>
            <person name="Henrissat B."/>
            <person name="Morin E."/>
            <person name="Kohler A."/>
            <person name="Barry K."/>
            <person name="LaButti K."/>
            <person name="Morin E."/>
            <person name="Salamov A."/>
            <person name="Lipzen A."/>
            <person name="Mereny Z."/>
            <person name="Hegedus B."/>
            <person name="Baldrian P."/>
            <person name="Stursova M."/>
            <person name="Weitz H."/>
            <person name="Taylor A."/>
            <person name="Grigoriev I.V."/>
            <person name="Nagy L.G."/>
            <person name="Martin F."/>
            <person name="Kauserud H."/>
        </authorList>
    </citation>
    <scope>NUCLEOTIDE SEQUENCE</scope>
    <source>
        <strain evidence="1">CBHHK067</strain>
    </source>
</reference>
<organism evidence="1 2">
    <name type="scientific">Mycena rosella</name>
    <name type="common">Pink bonnet</name>
    <name type="synonym">Agaricus rosellus</name>
    <dbReference type="NCBI Taxonomy" id="1033263"/>
    <lineage>
        <taxon>Eukaryota</taxon>
        <taxon>Fungi</taxon>
        <taxon>Dikarya</taxon>
        <taxon>Basidiomycota</taxon>
        <taxon>Agaricomycotina</taxon>
        <taxon>Agaricomycetes</taxon>
        <taxon>Agaricomycetidae</taxon>
        <taxon>Agaricales</taxon>
        <taxon>Marasmiineae</taxon>
        <taxon>Mycenaceae</taxon>
        <taxon>Mycena</taxon>
    </lineage>
</organism>
<proteinExistence type="predicted"/>
<sequence length="68" mass="7488">MPAPELSSSSECTTRTNALQGGDIYGTTYSVEGFYTNPAAINNFDQRITHILNMHKNALLGNQPWSEL</sequence>
<name>A0AAD7DJM9_MYCRO</name>